<reference evidence="2 3" key="1">
    <citation type="journal article" date="2020" name="IScience">
        <title>Genome Sequencing of the Endangered Kingdonia uniflora (Circaeasteraceae, Ranunculales) Reveals Potential Mechanisms of Evolutionary Specialization.</title>
        <authorList>
            <person name="Sun Y."/>
            <person name="Deng T."/>
            <person name="Zhang A."/>
            <person name="Moore M.J."/>
            <person name="Landis J.B."/>
            <person name="Lin N."/>
            <person name="Zhang H."/>
            <person name="Zhang X."/>
            <person name="Huang J."/>
            <person name="Zhang X."/>
            <person name="Sun H."/>
            <person name="Wang H."/>
        </authorList>
    </citation>
    <scope>NUCLEOTIDE SEQUENCE [LARGE SCALE GENOMIC DNA]</scope>
    <source>
        <strain evidence="2">TB1705</strain>
        <tissue evidence="2">Leaf</tissue>
    </source>
</reference>
<accession>A0A7J7N497</accession>
<sequence>MYYTVMQLLEELKKQSSAEIHLHDLRTALGTLATEGFVVFHGDTVKRSFDHSNTPKRPVCAYFGLLVPHCESFVLLINYIRHALLWPCCGHPIRGKHVMGI</sequence>
<dbReference type="Proteomes" id="UP000541444">
    <property type="component" value="Unassembled WGS sequence"/>
</dbReference>
<gene>
    <name evidence="2" type="ORF">GIB67_012292</name>
    <name evidence="1" type="ORF">GIB67_023396</name>
</gene>
<evidence type="ECO:0000313" key="1">
    <source>
        <dbReference type="EMBL" id="KAF6142371.1"/>
    </source>
</evidence>
<dbReference type="AlphaFoldDB" id="A0A7J7N497"/>
<protein>
    <submittedName>
        <fullName evidence="2">Uncharacterized protein</fullName>
    </submittedName>
</protein>
<proteinExistence type="predicted"/>
<comment type="caution">
    <text evidence="2">The sequence shown here is derived from an EMBL/GenBank/DDBJ whole genome shotgun (WGS) entry which is preliminary data.</text>
</comment>
<name>A0A7J7N497_9MAGN</name>
<organism evidence="2 3">
    <name type="scientific">Kingdonia uniflora</name>
    <dbReference type="NCBI Taxonomy" id="39325"/>
    <lineage>
        <taxon>Eukaryota</taxon>
        <taxon>Viridiplantae</taxon>
        <taxon>Streptophyta</taxon>
        <taxon>Embryophyta</taxon>
        <taxon>Tracheophyta</taxon>
        <taxon>Spermatophyta</taxon>
        <taxon>Magnoliopsida</taxon>
        <taxon>Ranunculales</taxon>
        <taxon>Circaeasteraceae</taxon>
        <taxon>Kingdonia</taxon>
    </lineage>
</organism>
<keyword evidence="3" id="KW-1185">Reference proteome</keyword>
<evidence type="ECO:0000313" key="3">
    <source>
        <dbReference type="Proteomes" id="UP000541444"/>
    </source>
</evidence>
<evidence type="ECO:0000313" key="2">
    <source>
        <dbReference type="EMBL" id="KAF6161850.1"/>
    </source>
</evidence>
<dbReference type="EMBL" id="JACGCM010002261">
    <property type="protein sequence ID" value="KAF6142371.1"/>
    <property type="molecule type" value="Genomic_DNA"/>
</dbReference>
<dbReference type="EMBL" id="JACGCM010001080">
    <property type="protein sequence ID" value="KAF6161850.1"/>
    <property type="molecule type" value="Genomic_DNA"/>
</dbReference>
<dbReference type="OrthoDB" id="2001567at2759"/>